<dbReference type="Pfam" id="PF11363">
    <property type="entry name" value="DUF3164"/>
    <property type="match status" value="1"/>
</dbReference>
<evidence type="ECO:0000313" key="2">
    <source>
        <dbReference type="EMBL" id="MFD1103703.1"/>
    </source>
</evidence>
<dbReference type="Proteomes" id="UP001597203">
    <property type="component" value="Unassembled WGS sequence"/>
</dbReference>
<dbReference type="InterPro" id="IPR021505">
    <property type="entry name" value="Phage_B3_Orf6"/>
</dbReference>
<feature type="region of interest" description="Disordered" evidence="1">
    <location>
        <begin position="1"/>
        <end position="22"/>
    </location>
</feature>
<evidence type="ECO:0000313" key="3">
    <source>
        <dbReference type="Proteomes" id="UP001597203"/>
    </source>
</evidence>
<evidence type="ECO:0000256" key="1">
    <source>
        <dbReference type="SAM" id="MobiDB-lite"/>
    </source>
</evidence>
<proteinExistence type="predicted"/>
<protein>
    <submittedName>
        <fullName evidence="2">DUF3164 family protein</fullName>
    </submittedName>
</protein>
<dbReference type="RefSeq" id="WP_380908718.1">
    <property type="nucleotide sequence ID" value="NZ_JBHTLS010000009.1"/>
</dbReference>
<organism evidence="2 3">
    <name type="scientific">Sphingobium olei</name>
    <dbReference type="NCBI Taxonomy" id="420955"/>
    <lineage>
        <taxon>Bacteria</taxon>
        <taxon>Pseudomonadati</taxon>
        <taxon>Pseudomonadota</taxon>
        <taxon>Alphaproteobacteria</taxon>
        <taxon>Sphingomonadales</taxon>
        <taxon>Sphingomonadaceae</taxon>
        <taxon>Sphingobium</taxon>
    </lineage>
</organism>
<reference evidence="3" key="1">
    <citation type="journal article" date="2019" name="Int. J. Syst. Evol. Microbiol.">
        <title>The Global Catalogue of Microorganisms (GCM) 10K type strain sequencing project: providing services to taxonomists for standard genome sequencing and annotation.</title>
        <authorList>
            <consortium name="The Broad Institute Genomics Platform"/>
            <consortium name="The Broad Institute Genome Sequencing Center for Infectious Disease"/>
            <person name="Wu L."/>
            <person name="Ma J."/>
        </authorList>
    </citation>
    <scope>NUCLEOTIDE SEQUENCE [LARGE SCALE GENOMIC DNA]</scope>
    <source>
        <strain evidence="3">CCUG 54329</strain>
    </source>
</reference>
<gene>
    <name evidence="2" type="ORF">ACFQ24_02060</name>
</gene>
<name>A0ABW3NWN8_9SPHN</name>
<dbReference type="EMBL" id="JBHTLS010000009">
    <property type="protein sequence ID" value="MFD1103703.1"/>
    <property type="molecule type" value="Genomic_DNA"/>
</dbReference>
<sequence length="228" mass="25317">MTRVNAADTASAGPGDGVVSPANGWREIDDKRYWINADGGLIPDVAVKDADKLQDELVRRIIGFALPLSAQVARFRQHSFDDVDAFVALLEQEYDAKRGGSKGNLTFTSYDGLLKITVAVAENIEFGPELQVAKGIVDECLREWSADSRAEIQTLITRAFDVDSQGRINRTGLISLLRLQIADDRWQRAMKAIRDSMRVIGSKRYLRIHWRDNAQAAWQAITIDVSAG</sequence>
<keyword evidence="3" id="KW-1185">Reference proteome</keyword>
<accession>A0ABW3NWN8</accession>
<comment type="caution">
    <text evidence="2">The sequence shown here is derived from an EMBL/GenBank/DDBJ whole genome shotgun (WGS) entry which is preliminary data.</text>
</comment>